<sequence>MFKNVLKAGFSDITLEETYMIYLLAKAQADEEVCELALLMNQLLNEDGDLSGLFSKASDKAKKLIDIVFQNKQILLEGNTEKYFNWIRNFRNDSIKYVICAKALANLELYPDTMQKNDLFNLVAALNMDRRHTIYDHLCCKIESCYKEVPLSYFLQDKDIDEISEVFDIDKAMNKQKDINRVHCGIIRVLETLDSNYNELFSDDTKAFFDRFNNIAVSTEYDKDSAKVILTMFYLLEEYFMFKWEYIREQGLEGFVEKYICFDK</sequence>
<evidence type="ECO:0000313" key="1">
    <source>
        <dbReference type="EMBL" id="SKB29435.1"/>
    </source>
</evidence>
<dbReference type="AlphaFoldDB" id="A0A1T5A3G9"/>
<accession>A0A1T5A3G9</accession>
<gene>
    <name evidence="1" type="ORF">SAMN02745120_0721</name>
</gene>
<reference evidence="2" key="1">
    <citation type="submission" date="2017-02" db="EMBL/GenBank/DDBJ databases">
        <authorList>
            <person name="Varghese N."/>
            <person name="Submissions S."/>
        </authorList>
    </citation>
    <scope>NUCLEOTIDE SEQUENCE [LARGE SCALE GENOMIC DNA]</scope>
    <source>
        <strain evidence="2">ATCC 35199</strain>
    </source>
</reference>
<proteinExistence type="predicted"/>
<name>A0A1T5A3G9_9FIRM</name>
<organism evidence="1 2">
    <name type="scientific">Acetoanaerobium noterae</name>
    <dbReference type="NCBI Taxonomy" id="745369"/>
    <lineage>
        <taxon>Bacteria</taxon>
        <taxon>Bacillati</taxon>
        <taxon>Bacillota</taxon>
        <taxon>Clostridia</taxon>
        <taxon>Peptostreptococcales</taxon>
        <taxon>Filifactoraceae</taxon>
        <taxon>Acetoanaerobium</taxon>
    </lineage>
</organism>
<dbReference type="Proteomes" id="UP000243406">
    <property type="component" value="Unassembled WGS sequence"/>
</dbReference>
<keyword evidence="2" id="KW-1185">Reference proteome</keyword>
<dbReference type="EMBL" id="FUYN01000001">
    <property type="protein sequence ID" value="SKB29435.1"/>
    <property type="molecule type" value="Genomic_DNA"/>
</dbReference>
<protein>
    <submittedName>
        <fullName evidence="1">Uncharacterized protein</fullName>
    </submittedName>
</protein>
<evidence type="ECO:0000313" key="2">
    <source>
        <dbReference type="Proteomes" id="UP000243406"/>
    </source>
</evidence>
<dbReference type="RefSeq" id="WP_079588671.1">
    <property type="nucleotide sequence ID" value="NZ_FUYN01000001.1"/>
</dbReference>